<accession>A0ABD0QQX0</accession>
<reference evidence="1 2" key="1">
    <citation type="submission" date="2024-05" db="EMBL/GenBank/DDBJ databases">
        <title>Genome sequencing and assembly of Indian major carp, Cirrhinus mrigala (Hamilton, 1822).</title>
        <authorList>
            <person name="Mohindra V."/>
            <person name="Chowdhury L.M."/>
            <person name="Lal K."/>
            <person name="Jena J.K."/>
        </authorList>
    </citation>
    <scope>NUCLEOTIDE SEQUENCE [LARGE SCALE GENOMIC DNA]</scope>
    <source>
        <strain evidence="1">CM1030</strain>
        <tissue evidence="1">Blood</tissue>
    </source>
</reference>
<feature type="non-terminal residue" evidence="1">
    <location>
        <position position="53"/>
    </location>
</feature>
<proteinExistence type="predicted"/>
<comment type="caution">
    <text evidence="1">The sequence shown here is derived from an EMBL/GenBank/DDBJ whole genome shotgun (WGS) entry which is preliminary data.</text>
</comment>
<dbReference type="Proteomes" id="UP001529510">
    <property type="component" value="Unassembled WGS sequence"/>
</dbReference>
<keyword evidence="2" id="KW-1185">Reference proteome</keyword>
<dbReference type="AlphaFoldDB" id="A0ABD0QQX0"/>
<feature type="non-terminal residue" evidence="1">
    <location>
        <position position="1"/>
    </location>
</feature>
<sequence length="53" mass="5806">AIQAINEAVDNKDSTQTLAALRSSAAGLYGVTSECAQTYQDDLFRIKEDKKKE</sequence>
<evidence type="ECO:0000313" key="1">
    <source>
        <dbReference type="EMBL" id="KAL0188618.1"/>
    </source>
</evidence>
<protein>
    <submittedName>
        <fullName evidence="1">Uncharacterized protein</fullName>
    </submittedName>
</protein>
<organism evidence="1 2">
    <name type="scientific">Cirrhinus mrigala</name>
    <name type="common">Mrigala</name>
    <dbReference type="NCBI Taxonomy" id="683832"/>
    <lineage>
        <taxon>Eukaryota</taxon>
        <taxon>Metazoa</taxon>
        <taxon>Chordata</taxon>
        <taxon>Craniata</taxon>
        <taxon>Vertebrata</taxon>
        <taxon>Euteleostomi</taxon>
        <taxon>Actinopterygii</taxon>
        <taxon>Neopterygii</taxon>
        <taxon>Teleostei</taxon>
        <taxon>Ostariophysi</taxon>
        <taxon>Cypriniformes</taxon>
        <taxon>Cyprinidae</taxon>
        <taxon>Labeoninae</taxon>
        <taxon>Labeonini</taxon>
        <taxon>Cirrhinus</taxon>
    </lineage>
</organism>
<name>A0ABD0QQX0_CIRMR</name>
<dbReference type="EMBL" id="JAMKFB020000007">
    <property type="protein sequence ID" value="KAL0188618.1"/>
    <property type="molecule type" value="Genomic_DNA"/>
</dbReference>
<gene>
    <name evidence="1" type="ORF">M9458_015717</name>
</gene>
<evidence type="ECO:0000313" key="2">
    <source>
        <dbReference type="Proteomes" id="UP001529510"/>
    </source>
</evidence>